<dbReference type="InterPro" id="IPR000387">
    <property type="entry name" value="Tyr_Pase_dom"/>
</dbReference>
<comment type="caution">
    <text evidence="10">The sequence shown here is derived from an EMBL/GenBank/DDBJ whole genome shotgun (WGS) entry which is preliminary data.</text>
</comment>
<feature type="compositionally biased region" description="Polar residues" evidence="7">
    <location>
        <begin position="436"/>
        <end position="448"/>
    </location>
</feature>
<feature type="region of interest" description="Disordered" evidence="7">
    <location>
        <begin position="436"/>
        <end position="473"/>
    </location>
</feature>
<dbReference type="InterPro" id="IPR044506">
    <property type="entry name" value="CDC14_C"/>
</dbReference>
<evidence type="ECO:0000259" key="8">
    <source>
        <dbReference type="PROSITE" id="PS50054"/>
    </source>
</evidence>
<dbReference type="CDD" id="cd17657">
    <property type="entry name" value="CDC14_N"/>
    <property type="match status" value="1"/>
</dbReference>
<dbReference type="Gene3D" id="3.90.190.10">
    <property type="entry name" value="Protein tyrosine phosphatase superfamily"/>
    <property type="match status" value="2"/>
</dbReference>
<keyword evidence="6" id="KW-0131">Cell cycle</keyword>
<evidence type="ECO:0000256" key="1">
    <source>
        <dbReference type="ARBA" id="ARBA00007315"/>
    </source>
</evidence>
<dbReference type="Pfam" id="PF00782">
    <property type="entry name" value="DSPc"/>
    <property type="match status" value="1"/>
</dbReference>
<evidence type="ECO:0000256" key="6">
    <source>
        <dbReference type="ARBA" id="ARBA00023306"/>
    </source>
</evidence>
<dbReference type="EC" id="3.1.3.48" evidence="2"/>
<keyword evidence="4" id="KW-0378">Hydrolase</keyword>
<keyword evidence="3" id="KW-0132">Cell division</keyword>
<gene>
    <name evidence="10" type="ORF">KP509_29G038800</name>
</gene>
<feature type="domain" description="Tyrosine-protein phosphatase" evidence="8">
    <location>
        <begin position="226"/>
        <end position="384"/>
    </location>
</feature>
<dbReference type="SUPFAM" id="SSF54001">
    <property type="entry name" value="Cysteine proteinases"/>
    <property type="match status" value="1"/>
</dbReference>
<evidence type="ECO:0000256" key="3">
    <source>
        <dbReference type="ARBA" id="ARBA00022618"/>
    </source>
</evidence>
<evidence type="ECO:0000259" key="9">
    <source>
        <dbReference type="PROSITE" id="PS50056"/>
    </source>
</evidence>
<reference evidence="10" key="1">
    <citation type="submission" date="2021-08" db="EMBL/GenBank/DDBJ databases">
        <title>WGS assembly of Ceratopteris richardii.</title>
        <authorList>
            <person name="Marchant D.B."/>
            <person name="Chen G."/>
            <person name="Jenkins J."/>
            <person name="Shu S."/>
            <person name="Leebens-Mack J."/>
            <person name="Grimwood J."/>
            <person name="Schmutz J."/>
            <person name="Soltis P."/>
            <person name="Soltis D."/>
            <person name="Chen Z.-H."/>
        </authorList>
    </citation>
    <scope>NUCLEOTIDE SEQUENCE</scope>
    <source>
        <strain evidence="10">Whitten #5841</strain>
        <tissue evidence="10">Leaf</tissue>
    </source>
</reference>
<feature type="compositionally biased region" description="Polar residues" evidence="7">
    <location>
        <begin position="455"/>
        <end position="473"/>
    </location>
</feature>
<sequence>MEMPSPFYRILQKRGHWSLIIVDFNAYQALFLNSLPSQHGNCKVAAKLLKMHIDQNFLGIAKMNEQKQFGYSQIHVPLQRDSTSCGWRVIANAVYEPFYADFGPLNFACTYHFCMKLTSLLEEGGQQGHCVCFCSSSEPKKKPNAAVLLGAYLVLCEGWDAETAYNPLSEFEPFLPFRDPTCGISTYHLSVLDCIRALSKGKRIGWIDLHTFNVKEYEYFEQVENGDLTWIVPNKIVAFSGPSARRIELCGYRTLVPEDYVSYFKQSKITTIIRLNKRLYDKRRFTDHGLAHHDLYFPDGSCPPERIVQRFLEIVDDCTGAVAVHCKAGLGRTGVLIGCYLMRNFRFTANEAIGYLRVLRPGSVIGPQQHFLRDMQSRMWKAGDTLRRQRSENNRSNRMVHANSSQDNHHSRAAERSASLSSPLAALSLTGTQSWSQNRRTVLDSTGNDYRRSFSQDGMQLRSNASQRSTCQSFSRGSGSLCLSMDSSIEQNRRPSSGNEVACRPSYNLRSQPSTMQPSNFETNGMWSSGVKPPAAEGVCTQRTLNAAGQPRKVVVPVNQLGTRDCSPLRRKSTSPLRYVGNQD</sequence>
<evidence type="ECO:0000256" key="5">
    <source>
        <dbReference type="ARBA" id="ARBA00022912"/>
    </source>
</evidence>
<feature type="compositionally biased region" description="Polar residues" evidence="7">
    <location>
        <begin position="508"/>
        <end position="527"/>
    </location>
</feature>
<dbReference type="InterPro" id="IPR000340">
    <property type="entry name" value="Dual-sp_phosphatase_cat-dom"/>
</dbReference>
<feature type="compositionally biased region" description="Polar residues" evidence="7">
    <location>
        <begin position="488"/>
        <end position="499"/>
    </location>
</feature>
<dbReference type="GO" id="GO:0051301">
    <property type="term" value="P:cell division"/>
    <property type="evidence" value="ECO:0007669"/>
    <property type="project" value="UniProtKB-KW"/>
</dbReference>
<dbReference type="PROSITE" id="PS00383">
    <property type="entry name" value="TYR_PHOSPHATASE_1"/>
    <property type="match status" value="1"/>
</dbReference>
<feature type="region of interest" description="Disordered" evidence="7">
    <location>
        <begin position="386"/>
        <end position="418"/>
    </location>
</feature>
<dbReference type="InterPro" id="IPR020422">
    <property type="entry name" value="TYR_PHOSPHATASE_DUAL_dom"/>
</dbReference>
<dbReference type="Pfam" id="PF14671">
    <property type="entry name" value="DSPn"/>
    <property type="match status" value="1"/>
</dbReference>
<dbReference type="PROSITE" id="PS50054">
    <property type="entry name" value="TYR_PHOSPHATASE_DUAL"/>
    <property type="match status" value="1"/>
</dbReference>
<proteinExistence type="inferred from homology"/>
<dbReference type="InterPro" id="IPR038765">
    <property type="entry name" value="Papain-like_cys_pep_sf"/>
</dbReference>
<dbReference type="SMART" id="SM00404">
    <property type="entry name" value="PTPc_motif"/>
    <property type="match status" value="1"/>
</dbReference>
<dbReference type="EMBL" id="CM035434">
    <property type="protein sequence ID" value="KAH7291859.1"/>
    <property type="molecule type" value="Genomic_DNA"/>
</dbReference>
<dbReference type="AlphaFoldDB" id="A0A8T2R695"/>
<dbReference type="GO" id="GO:0004725">
    <property type="term" value="F:protein tyrosine phosphatase activity"/>
    <property type="evidence" value="ECO:0007669"/>
    <property type="project" value="UniProtKB-EC"/>
</dbReference>
<dbReference type="OMA" id="TEHGISH"/>
<dbReference type="InterPro" id="IPR050561">
    <property type="entry name" value="PTP"/>
</dbReference>
<dbReference type="CDD" id="cd14499">
    <property type="entry name" value="CDC14_C"/>
    <property type="match status" value="1"/>
</dbReference>
<dbReference type="SUPFAM" id="SSF52799">
    <property type="entry name" value="(Phosphotyrosine protein) phosphatases II"/>
    <property type="match status" value="2"/>
</dbReference>
<dbReference type="PROSITE" id="PS50056">
    <property type="entry name" value="TYR_PHOSPHATASE_2"/>
    <property type="match status" value="1"/>
</dbReference>
<dbReference type="InterPro" id="IPR029260">
    <property type="entry name" value="DSPn"/>
</dbReference>
<keyword evidence="5" id="KW-0904">Protein phosphatase</keyword>
<evidence type="ECO:0000256" key="2">
    <source>
        <dbReference type="ARBA" id="ARBA00013064"/>
    </source>
</evidence>
<feature type="compositionally biased region" description="Basic and acidic residues" evidence="7">
    <location>
        <begin position="386"/>
        <end position="395"/>
    </location>
</feature>
<dbReference type="SMART" id="SM00195">
    <property type="entry name" value="DSPc"/>
    <property type="match status" value="1"/>
</dbReference>
<evidence type="ECO:0000313" key="10">
    <source>
        <dbReference type="EMBL" id="KAH7291859.1"/>
    </source>
</evidence>
<dbReference type="PANTHER" id="PTHR23339">
    <property type="entry name" value="TYROSINE SPECIFIC PROTEIN PHOSPHATASE AND DUAL SPECIFICITY PROTEIN PHOSPHATASE"/>
    <property type="match status" value="1"/>
</dbReference>
<comment type="similarity">
    <text evidence="1">Belongs to the protein-tyrosine phosphatase family. Non-receptor class CDC14 subfamily.</text>
</comment>
<evidence type="ECO:0000256" key="4">
    <source>
        <dbReference type="ARBA" id="ARBA00022801"/>
    </source>
</evidence>
<keyword evidence="11" id="KW-1185">Reference proteome</keyword>
<feature type="region of interest" description="Disordered" evidence="7">
    <location>
        <begin position="488"/>
        <end position="529"/>
    </location>
</feature>
<dbReference type="Proteomes" id="UP000825935">
    <property type="component" value="Chromosome 29"/>
</dbReference>
<dbReference type="InterPro" id="IPR003595">
    <property type="entry name" value="Tyr_Pase_cat"/>
</dbReference>
<organism evidence="10 11">
    <name type="scientific">Ceratopteris richardii</name>
    <name type="common">Triangle waterfern</name>
    <dbReference type="NCBI Taxonomy" id="49495"/>
    <lineage>
        <taxon>Eukaryota</taxon>
        <taxon>Viridiplantae</taxon>
        <taxon>Streptophyta</taxon>
        <taxon>Embryophyta</taxon>
        <taxon>Tracheophyta</taxon>
        <taxon>Polypodiopsida</taxon>
        <taxon>Polypodiidae</taxon>
        <taxon>Polypodiales</taxon>
        <taxon>Pteridineae</taxon>
        <taxon>Pteridaceae</taxon>
        <taxon>Parkerioideae</taxon>
        <taxon>Ceratopteris</taxon>
    </lineage>
</organism>
<protein>
    <recommendedName>
        <fullName evidence="2">protein-tyrosine-phosphatase</fullName>
        <ecNumber evidence="2">3.1.3.48</ecNumber>
    </recommendedName>
</protein>
<accession>A0A8T2R695</accession>
<name>A0A8T2R695_CERRI</name>
<dbReference type="InterPro" id="IPR029021">
    <property type="entry name" value="Prot-tyrosine_phosphatase-like"/>
</dbReference>
<evidence type="ECO:0000256" key="7">
    <source>
        <dbReference type="SAM" id="MobiDB-lite"/>
    </source>
</evidence>
<dbReference type="InterPro" id="IPR016130">
    <property type="entry name" value="Tyr_Pase_AS"/>
</dbReference>
<evidence type="ECO:0000313" key="11">
    <source>
        <dbReference type="Proteomes" id="UP000825935"/>
    </source>
</evidence>
<dbReference type="OrthoDB" id="266663at2759"/>
<dbReference type="FunFam" id="3.90.190.10:FF:000006">
    <property type="entry name" value="Dual specificity protein phosphatase CDC14B"/>
    <property type="match status" value="1"/>
</dbReference>
<feature type="domain" description="Tyrosine specific protein phosphatases" evidence="9">
    <location>
        <begin position="309"/>
        <end position="371"/>
    </location>
</feature>